<proteinExistence type="predicted"/>
<accession>A0A951ME85</accession>
<comment type="caution">
    <text evidence="1">The sequence shown here is derived from an EMBL/GenBank/DDBJ whole genome shotgun (WGS) entry which is preliminary data.</text>
</comment>
<dbReference type="Pfam" id="PF06199">
    <property type="entry name" value="Phage_tail_2"/>
    <property type="match status" value="1"/>
</dbReference>
<dbReference type="AlphaFoldDB" id="A0A951ME85"/>
<dbReference type="Proteomes" id="UP000727490">
    <property type="component" value="Unassembled WGS sequence"/>
</dbReference>
<reference evidence="1 2" key="1">
    <citation type="journal article" date="2020" name="Syst. Appl. Microbiol.">
        <title>Arthrospiribacter ruber gen. nov., sp. nov., a novel bacterium isolated from Arthrospira cultures.</title>
        <authorList>
            <person name="Waleron M."/>
            <person name="Misztak A."/>
            <person name="Waleron M.M."/>
            <person name="Furmaniak M."/>
            <person name="Mrozik A."/>
            <person name="Waleron K."/>
        </authorList>
    </citation>
    <scope>NUCLEOTIDE SEQUENCE [LARGE SCALE GENOMIC DNA]</scope>
    <source>
        <strain evidence="1 2">DPMB0001</strain>
    </source>
</reference>
<evidence type="ECO:0008006" key="3">
    <source>
        <dbReference type="Google" id="ProtNLM"/>
    </source>
</evidence>
<dbReference type="EMBL" id="RPHB01000007">
    <property type="protein sequence ID" value="MBW3469077.1"/>
    <property type="molecule type" value="Genomic_DNA"/>
</dbReference>
<dbReference type="RefSeq" id="WP_219291478.1">
    <property type="nucleotide sequence ID" value="NZ_RPHB01000007.1"/>
</dbReference>
<sequence length="148" mass="15496">MNNSQGNKILIKLVETTTGSEEPVVLAGQTSGSLDLQKEMLEYTSKTTVDANGVPVRRYLPTRSTTSINITALEDPTGTLKASDILEMCYKGSKVKFAVGDTAVGAVVVKGDGFLTSASTSFDMDGVTTGTFTLQIDGGVTFETVSGT</sequence>
<keyword evidence="2" id="KW-1185">Reference proteome</keyword>
<evidence type="ECO:0000313" key="2">
    <source>
        <dbReference type="Proteomes" id="UP000727490"/>
    </source>
</evidence>
<evidence type="ECO:0000313" key="1">
    <source>
        <dbReference type="EMBL" id="MBW3469077.1"/>
    </source>
</evidence>
<organism evidence="1 2">
    <name type="scientific">Arthrospiribacter ruber</name>
    <dbReference type="NCBI Taxonomy" id="2487934"/>
    <lineage>
        <taxon>Bacteria</taxon>
        <taxon>Pseudomonadati</taxon>
        <taxon>Bacteroidota</taxon>
        <taxon>Cytophagia</taxon>
        <taxon>Cytophagales</taxon>
        <taxon>Cyclobacteriaceae</taxon>
        <taxon>Arthrospiribacter</taxon>
    </lineage>
</organism>
<name>A0A951ME85_9BACT</name>
<gene>
    <name evidence="1" type="ORF">EGN73_14850</name>
</gene>
<dbReference type="InterPro" id="IPR011855">
    <property type="entry name" value="Phgtail_TP901_1"/>
</dbReference>
<protein>
    <recommendedName>
        <fullName evidence="3">Phage tail protein</fullName>
    </recommendedName>
</protein>